<dbReference type="SUPFAM" id="SSF49464">
    <property type="entry name" value="Carboxypeptidase regulatory domain-like"/>
    <property type="match status" value="1"/>
</dbReference>
<dbReference type="Proteomes" id="UP001078443">
    <property type="component" value="Unassembled WGS sequence"/>
</dbReference>
<protein>
    <recommendedName>
        <fullName evidence="3">Carboxypeptidase regulatory-like domain-containing protein</fullName>
    </recommendedName>
</protein>
<name>A0ABT4CW03_9CLOT</name>
<accession>A0ABT4CW03</accession>
<keyword evidence="2" id="KW-1185">Reference proteome</keyword>
<organism evidence="1 2">
    <name type="scientific">Clostridium aestuarii</name>
    <dbReference type="NCBI Taxonomy" id="338193"/>
    <lineage>
        <taxon>Bacteria</taxon>
        <taxon>Bacillati</taxon>
        <taxon>Bacillota</taxon>
        <taxon>Clostridia</taxon>
        <taxon>Eubacteriales</taxon>
        <taxon>Clostridiaceae</taxon>
        <taxon>Clostridium</taxon>
    </lineage>
</organism>
<evidence type="ECO:0000313" key="1">
    <source>
        <dbReference type="EMBL" id="MCY6483165.1"/>
    </source>
</evidence>
<reference evidence="1" key="1">
    <citation type="submission" date="2022-12" db="EMBL/GenBank/DDBJ databases">
        <authorList>
            <person name="Wang J."/>
        </authorList>
    </citation>
    <scope>NUCLEOTIDE SEQUENCE</scope>
    <source>
        <strain evidence="1">HY-45-18</strain>
    </source>
</reference>
<evidence type="ECO:0008006" key="3">
    <source>
        <dbReference type="Google" id="ProtNLM"/>
    </source>
</evidence>
<dbReference type="EMBL" id="JAPQER010000001">
    <property type="protein sequence ID" value="MCY6483165.1"/>
    <property type="molecule type" value="Genomic_DNA"/>
</dbReference>
<comment type="caution">
    <text evidence="1">The sequence shown here is derived from an EMBL/GenBank/DDBJ whole genome shotgun (WGS) entry which is preliminary data.</text>
</comment>
<gene>
    <name evidence="1" type="ORF">OW763_02195</name>
</gene>
<dbReference type="RefSeq" id="WP_268039422.1">
    <property type="nucleotide sequence ID" value="NZ_JAPQER010000001.1"/>
</dbReference>
<sequence>MGARLTKYEFCPKPNEEIEAVIKVEHEPRAALNGIVLDWKDKPVKNAVVKLFERNKCDCGCKLKPITHTFTDECGQFIFGPLDPKKCYVIKVWFNDPVCSRDIVVKPSKCDNCCKQNHDNFMSKSRMFDDEEN</sequence>
<dbReference type="InterPro" id="IPR008969">
    <property type="entry name" value="CarboxyPept-like_regulatory"/>
</dbReference>
<proteinExistence type="predicted"/>
<evidence type="ECO:0000313" key="2">
    <source>
        <dbReference type="Proteomes" id="UP001078443"/>
    </source>
</evidence>